<reference evidence="3" key="1">
    <citation type="journal article" date="2011" name="Nature">
        <title>Genome sequence and analysis of the tuber crop potato.</title>
        <authorList>
            <consortium name="The Potato Genome Sequencing Consortium"/>
        </authorList>
    </citation>
    <scope>NUCLEOTIDE SEQUENCE [LARGE SCALE GENOMIC DNA]</scope>
    <source>
        <strain evidence="3">cv. DM1-3 516 R44</strain>
    </source>
</reference>
<sequence>MTMEDNDRGLAVFTRSGKVAIGDVTGNKKAQTPEEDKGMEEEETPIHQSIAKGPQKEMEKHNPITKVHDIVREEDAIGELPNPFSEHDIVRRMDFKNGVVILEHSAGDLHHLVNR</sequence>
<dbReference type="Gramene" id="PGSC0003DMT400089403">
    <property type="protein sequence ID" value="PGSC0003DMT400089403"/>
    <property type="gene ID" value="PGSC0003DMG400038974"/>
</dbReference>
<accession>M1DI31</accession>
<dbReference type="EnsemblPlants" id="PGSC0003DMT400089403">
    <property type="protein sequence ID" value="PGSC0003DMT400089403"/>
    <property type="gene ID" value="PGSC0003DMG400038974"/>
</dbReference>
<dbReference type="InParanoid" id="M1DI31"/>
<feature type="region of interest" description="Disordered" evidence="1">
    <location>
        <begin position="21"/>
        <end position="62"/>
    </location>
</feature>
<dbReference type="PaxDb" id="4113-PGSC0003DMT400089403"/>
<organism evidence="2 3">
    <name type="scientific">Solanum tuberosum</name>
    <name type="common">Potato</name>
    <dbReference type="NCBI Taxonomy" id="4113"/>
    <lineage>
        <taxon>Eukaryota</taxon>
        <taxon>Viridiplantae</taxon>
        <taxon>Streptophyta</taxon>
        <taxon>Embryophyta</taxon>
        <taxon>Tracheophyta</taxon>
        <taxon>Spermatophyta</taxon>
        <taxon>Magnoliopsida</taxon>
        <taxon>eudicotyledons</taxon>
        <taxon>Gunneridae</taxon>
        <taxon>Pentapetalae</taxon>
        <taxon>asterids</taxon>
        <taxon>lamiids</taxon>
        <taxon>Solanales</taxon>
        <taxon>Solanaceae</taxon>
        <taxon>Solanoideae</taxon>
        <taxon>Solaneae</taxon>
        <taxon>Solanum</taxon>
    </lineage>
</organism>
<dbReference type="HOGENOM" id="CLU_2113211_0_0_1"/>
<evidence type="ECO:0000313" key="3">
    <source>
        <dbReference type="Proteomes" id="UP000011115"/>
    </source>
</evidence>
<evidence type="ECO:0000313" key="2">
    <source>
        <dbReference type="EnsemblPlants" id="PGSC0003DMT400089403"/>
    </source>
</evidence>
<protein>
    <submittedName>
        <fullName evidence="2">Uncharacterized protein</fullName>
    </submittedName>
</protein>
<name>M1DI31_SOLTU</name>
<keyword evidence="3" id="KW-1185">Reference proteome</keyword>
<evidence type="ECO:0000256" key="1">
    <source>
        <dbReference type="SAM" id="MobiDB-lite"/>
    </source>
</evidence>
<reference evidence="2" key="2">
    <citation type="submission" date="2015-06" db="UniProtKB">
        <authorList>
            <consortium name="EnsemblPlants"/>
        </authorList>
    </citation>
    <scope>IDENTIFICATION</scope>
    <source>
        <strain evidence="2">DM1-3 516 R44</strain>
    </source>
</reference>
<proteinExistence type="predicted"/>
<dbReference type="AlphaFoldDB" id="M1DI31"/>
<dbReference type="Proteomes" id="UP000011115">
    <property type="component" value="Unassembled WGS sequence"/>
</dbReference>